<reference evidence="4 5" key="1">
    <citation type="submission" date="2019-10" db="EMBL/GenBank/DDBJ databases">
        <authorList>
            <person name="Dong K."/>
        </authorList>
    </citation>
    <scope>NUCLEOTIDE SEQUENCE [LARGE SCALE GENOMIC DNA]</scope>
    <source>
        <strain evidence="5">dk4302</strain>
    </source>
</reference>
<dbReference type="InterPro" id="IPR006860">
    <property type="entry name" value="FecR"/>
</dbReference>
<dbReference type="Pfam" id="PF04773">
    <property type="entry name" value="FecR"/>
    <property type="match status" value="1"/>
</dbReference>
<keyword evidence="1" id="KW-1133">Transmembrane helix</keyword>
<name>A0A5Q0Q9N5_9SPHI</name>
<dbReference type="Pfam" id="PF16344">
    <property type="entry name" value="FecR_C"/>
    <property type="match status" value="1"/>
</dbReference>
<keyword evidence="5" id="KW-1185">Reference proteome</keyword>
<organism evidence="4 5">
    <name type="scientific">Sphingobacterium zhuxiongii</name>
    <dbReference type="NCBI Taxonomy" id="2662364"/>
    <lineage>
        <taxon>Bacteria</taxon>
        <taxon>Pseudomonadati</taxon>
        <taxon>Bacteroidota</taxon>
        <taxon>Sphingobacteriia</taxon>
        <taxon>Sphingobacteriales</taxon>
        <taxon>Sphingobacteriaceae</taxon>
        <taxon>Sphingobacterium</taxon>
    </lineage>
</organism>
<protein>
    <submittedName>
        <fullName evidence="4">DUF4974 domain-containing protein</fullName>
    </submittedName>
</protein>
<dbReference type="KEGG" id="sphe:GFH32_10955"/>
<dbReference type="InterPro" id="IPR012373">
    <property type="entry name" value="Ferrdict_sens_TM"/>
</dbReference>
<dbReference type="Proteomes" id="UP000326921">
    <property type="component" value="Chromosome"/>
</dbReference>
<dbReference type="InterPro" id="IPR032508">
    <property type="entry name" value="FecR_C"/>
</dbReference>
<dbReference type="PANTHER" id="PTHR30273">
    <property type="entry name" value="PERIPLASMIC SIGNAL SENSOR AND SIGMA FACTOR ACTIVATOR FECR-RELATED"/>
    <property type="match status" value="1"/>
</dbReference>
<evidence type="ECO:0000256" key="1">
    <source>
        <dbReference type="SAM" id="Phobius"/>
    </source>
</evidence>
<dbReference type="AlphaFoldDB" id="A0A5Q0Q9N5"/>
<dbReference type="PANTHER" id="PTHR30273:SF2">
    <property type="entry name" value="PROTEIN FECR"/>
    <property type="match status" value="1"/>
</dbReference>
<dbReference type="Gene3D" id="2.60.120.1440">
    <property type="match status" value="1"/>
</dbReference>
<keyword evidence="1" id="KW-0472">Membrane</keyword>
<evidence type="ECO:0000259" key="2">
    <source>
        <dbReference type="Pfam" id="PF04773"/>
    </source>
</evidence>
<evidence type="ECO:0000313" key="5">
    <source>
        <dbReference type="Proteomes" id="UP000326921"/>
    </source>
</evidence>
<gene>
    <name evidence="4" type="ORF">GFH32_10955</name>
</gene>
<evidence type="ECO:0000259" key="3">
    <source>
        <dbReference type="Pfam" id="PF16344"/>
    </source>
</evidence>
<proteinExistence type="predicted"/>
<accession>A0A5Q0Q9N5</accession>
<feature type="domain" description="Protein FecR C-terminal" evidence="3">
    <location>
        <begin position="298"/>
        <end position="367"/>
    </location>
</feature>
<sequence>MTKDKLQQLLDKFEKGTCTLEERQMLELWFDQQSIQDKQELNEDAKIRMWQQIELNTGRASSIVPLKRSYKRWVAAAAILICCSLGYYMFSQRPSETNQIVEVPSNEILPGENKAVLTLSDGRQIALSDKASNRTEDQGVSITKTADGLLRYQIDPDQAAGNGFNSISTPRGGQYEVILPDGSQVTLNAASSLKFAVNMHHQDQRVVELTGEGYFKVAKNPKRPFIVKSQHQEIKVLGTVFNVNSYQPTQSQTTLLEGSVLINQKQKLRPGQQAQVGNHLLLVKEVDVEDYIDWINNKFIFRNESLESIMERVSRWYNIDYTFANTEAKGILFNGEISRYSKVDDVLNLLKLTSKVKFDVTGRQINIR</sequence>
<dbReference type="GO" id="GO:0016989">
    <property type="term" value="F:sigma factor antagonist activity"/>
    <property type="evidence" value="ECO:0007669"/>
    <property type="project" value="TreeGrafter"/>
</dbReference>
<evidence type="ECO:0000313" key="4">
    <source>
        <dbReference type="EMBL" id="QGA26807.1"/>
    </source>
</evidence>
<dbReference type="Gene3D" id="3.55.50.30">
    <property type="match status" value="1"/>
</dbReference>
<feature type="domain" description="FecR protein" evidence="2">
    <location>
        <begin position="167"/>
        <end position="260"/>
    </location>
</feature>
<dbReference type="RefSeq" id="WP_153511655.1">
    <property type="nucleotide sequence ID" value="NZ_CP045652.1"/>
</dbReference>
<feature type="transmembrane region" description="Helical" evidence="1">
    <location>
        <begin position="73"/>
        <end position="90"/>
    </location>
</feature>
<keyword evidence="1" id="KW-0812">Transmembrane</keyword>
<dbReference type="EMBL" id="CP045652">
    <property type="protein sequence ID" value="QGA26807.1"/>
    <property type="molecule type" value="Genomic_DNA"/>
</dbReference>
<dbReference type="PIRSF" id="PIRSF018266">
    <property type="entry name" value="FecR"/>
    <property type="match status" value="1"/>
</dbReference>